<name>S4RWW9_PETMA</name>
<dbReference type="HOGENOM" id="CLU_1055754_0_0_1"/>
<evidence type="ECO:0000256" key="1">
    <source>
        <dbReference type="SAM" id="SignalP"/>
    </source>
</evidence>
<sequence length="264" mass="29277">QLHFESTALHGLFCLQPALGVSVLRTGLGWTERQCETEPWRALALDCVLDTLVHCSTRGLPWACLPLVASLTLALLHDTTQLSQKEVLRSLEERVHGCLGSGRPARVVLHFFSSTYVPHFRLWRAALLRGTFTASVASRPPPLNLEVEVPLPMPPLQHGMEEGAAERRRREAERLEEAEVRVRTDARVRQEELRGEGRDQLEKVLAGLSVQEGETVDAETLALVLREAISVQILTACEVALSEIRATFLLMEARLDTLASSPTP</sequence>
<evidence type="ECO:0000313" key="2">
    <source>
        <dbReference type="Ensembl" id="ENSPMAP00000009709.1"/>
    </source>
</evidence>
<protein>
    <submittedName>
        <fullName evidence="2">Uncharacterized protein</fullName>
    </submittedName>
</protein>
<organism evidence="2">
    <name type="scientific">Petromyzon marinus</name>
    <name type="common">Sea lamprey</name>
    <dbReference type="NCBI Taxonomy" id="7757"/>
    <lineage>
        <taxon>Eukaryota</taxon>
        <taxon>Metazoa</taxon>
        <taxon>Chordata</taxon>
        <taxon>Craniata</taxon>
        <taxon>Vertebrata</taxon>
        <taxon>Cyclostomata</taxon>
        <taxon>Hyperoartia</taxon>
        <taxon>Petromyzontiformes</taxon>
        <taxon>Petromyzontidae</taxon>
        <taxon>Petromyzon</taxon>
    </lineage>
</organism>
<reference evidence="2" key="1">
    <citation type="submission" date="2025-08" db="UniProtKB">
        <authorList>
            <consortium name="Ensembl"/>
        </authorList>
    </citation>
    <scope>IDENTIFICATION</scope>
</reference>
<feature type="chain" id="PRO_5004523102" evidence="1">
    <location>
        <begin position="21"/>
        <end position="264"/>
    </location>
</feature>
<feature type="signal peptide" evidence="1">
    <location>
        <begin position="1"/>
        <end position="20"/>
    </location>
</feature>
<dbReference type="Ensembl" id="ENSPMAT00000009750.1">
    <property type="protein sequence ID" value="ENSPMAP00000009709.1"/>
    <property type="gene ID" value="ENSPMAG00000008814.1"/>
</dbReference>
<accession>S4RWW9</accession>
<dbReference type="AlphaFoldDB" id="S4RWW9"/>
<reference evidence="2" key="2">
    <citation type="submission" date="2025-09" db="UniProtKB">
        <authorList>
            <consortium name="Ensembl"/>
        </authorList>
    </citation>
    <scope>IDENTIFICATION</scope>
</reference>
<proteinExistence type="predicted"/>
<keyword evidence="1" id="KW-0732">Signal</keyword>